<gene>
    <name evidence="2" type="ORF">PPENT_87.1.T0130023</name>
</gene>
<evidence type="ECO:0000313" key="3">
    <source>
        <dbReference type="Proteomes" id="UP000689195"/>
    </source>
</evidence>
<accession>A0A8S1SZD2</accession>
<dbReference type="EMBL" id="CAJJDO010000013">
    <property type="protein sequence ID" value="CAD8144094.1"/>
    <property type="molecule type" value="Genomic_DNA"/>
</dbReference>
<proteinExistence type="predicted"/>
<dbReference type="Proteomes" id="UP000689195">
    <property type="component" value="Unassembled WGS sequence"/>
</dbReference>
<keyword evidence="1" id="KW-0732">Signal</keyword>
<dbReference type="AlphaFoldDB" id="A0A8S1SZD2"/>
<keyword evidence="3" id="KW-1185">Reference proteome</keyword>
<evidence type="ECO:0000313" key="2">
    <source>
        <dbReference type="EMBL" id="CAD8144094.1"/>
    </source>
</evidence>
<dbReference type="OrthoDB" id="286640at2759"/>
<evidence type="ECO:0000256" key="1">
    <source>
        <dbReference type="SAM" id="SignalP"/>
    </source>
</evidence>
<sequence length="282" mass="32534">MINMIGFLLLVIETQTITLELNQFYECSCEHLLTAQDCLITFCNWNNNEEKCSNKSCNEFNQGDCQGVPDSFGCIWNYNSNECQNFKNCSDYSFPITQASNCYGLIKCQANIDSIDQTADTVKCMDKSNDSARSIAKCDQIPYRDCEWLVTDDNKKCVRNIQTQTCETKTINQCSDYKTLDECDMNTCYWNDSCNSLDCSKLSEKNCQFYFSFDSKNITLCTWKDNQCVELEPETLQQNQCLSYTIYSYAWNPDSESCEVCQKSNLQEFIFCRLILLALVLN</sequence>
<name>A0A8S1SZD2_9CILI</name>
<feature type="chain" id="PRO_5035797099" evidence="1">
    <location>
        <begin position="19"/>
        <end position="282"/>
    </location>
</feature>
<reference evidence="2" key="1">
    <citation type="submission" date="2021-01" db="EMBL/GenBank/DDBJ databases">
        <authorList>
            <consortium name="Genoscope - CEA"/>
            <person name="William W."/>
        </authorList>
    </citation>
    <scope>NUCLEOTIDE SEQUENCE</scope>
</reference>
<organism evidence="2 3">
    <name type="scientific">Paramecium pentaurelia</name>
    <dbReference type="NCBI Taxonomy" id="43138"/>
    <lineage>
        <taxon>Eukaryota</taxon>
        <taxon>Sar</taxon>
        <taxon>Alveolata</taxon>
        <taxon>Ciliophora</taxon>
        <taxon>Intramacronucleata</taxon>
        <taxon>Oligohymenophorea</taxon>
        <taxon>Peniculida</taxon>
        <taxon>Parameciidae</taxon>
        <taxon>Paramecium</taxon>
    </lineage>
</organism>
<feature type="signal peptide" evidence="1">
    <location>
        <begin position="1"/>
        <end position="18"/>
    </location>
</feature>
<comment type="caution">
    <text evidence="2">The sequence shown here is derived from an EMBL/GenBank/DDBJ whole genome shotgun (WGS) entry which is preliminary data.</text>
</comment>
<protein>
    <submittedName>
        <fullName evidence="2">Uncharacterized protein</fullName>
    </submittedName>
</protein>